<dbReference type="GO" id="GO:0016491">
    <property type="term" value="F:oxidoreductase activity"/>
    <property type="evidence" value="ECO:0007669"/>
    <property type="project" value="UniProtKB-KW"/>
</dbReference>
<dbReference type="PANTHER" id="PTHR13847">
    <property type="entry name" value="SARCOSINE DEHYDROGENASE-RELATED"/>
    <property type="match status" value="1"/>
</dbReference>
<organism evidence="4 5">
    <name type="scientific">Sphingomonas changnyeongensis</name>
    <dbReference type="NCBI Taxonomy" id="2698679"/>
    <lineage>
        <taxon>Bacteria</taxon>
        <taxon>Pseudomonadati</taxon>
        <taxon>Pseudomonadota</taxon>
        <taxon>Alphaproteobacteria</taxon>
        <taxon>Sphingomonadales</taxon>
        <taxon>Sphingomonadaceae</taxon>
        <taxon>Sphingomonas</taxon>
    </lineage>
</organism>
<evidence type="ECO:0000259" key="3">
    <source>
        <dbReference type="Pfam" id="PF01266"/>
    </source>
</evidence>
<dbReference type="SUPFAM" id="SSF51905">
    <property type="entry name" value="FAD/NAD(P)-binding domain"/>
    <property type="match status" value="1"/>
</dbReference>
<evidence type="ECO:0000313" key="4">
    <source>
        <dbReference type="EMBL" id="QHL91612.1"/>
    </source>
</evidence>
<evidence type="ECO:0000256" key="2">
    <source>
        <dbReference type="SAM" id="MobiDB-lite"/>
    </source>
</evidence>
<feature type="domain" description="FAD dependent oxidoreductase" evidence="3">
    <location>
        <begin position="17"/>
        <end position="105"/>
    </location>
</feature>
<evidence type="ECO:0000313" key="5">
    <source>
        <dbReference type="Proteomes" id="UP000464468"/>
    </source>
</evidence>
<proteinExistence type="predicted"/>
<dbReference type="InterPro" id="IPR036188">
    <property type="entry name" value="FAD/NAD-bd_sf"/>
</dbReference>
<dbReference type="Proteomes" id="UP000464468">
    <property type="component" value="Chromosome"/>
</dbReference>
<dbReference type="EMBL" id="CP047895">
    <property type="protein sequence ID" value="QHL91612.1"/>
    <property type="molecule type" value="Genomic_DNA"/>
</dbReference>
<accession>A0A7Z2NXK2</accession>
<dbReference type="Pfam" id="PF01266">
    <property type="entry name" value="DAO"/>
    <property type="match status" value="1"/>
</dbReference>
<keyword evidence="1" id="KW-0560">Oxidoreductase</keyword>
<dbReference type="Gene3D" id="3.50.50.60">
    <property type="entry name" value="FAD/NAD(P)-binding domain"/>
    <property type="match status" value="1"/>
</dbReference>
<sequence>MAADGLITVGGGAGADDVIVIGGGIAGCATACYLARDGVRVRLVEQAAVNGLASSANAGSLHAQIPHDPFRHLGADWARRFSPAVRLFIASLGIWKTLETDLGPIWKSALAAGCWSVPMRPKWRRSKRRRRSSGRLACRSSCSTNAPCGRARPIWRKRSSAVPFAPSKARPTRCSLPPPMPRPPAPPVR</sequence>
<dbReference type="AlphaFoldDB" id="A0A7Z2NXK2"/>
<reference evidence="4 5" key="1">
    <citation type="submission" date="2020-01" db="EMBL/GenBank/DDBJ databases">
        <title>Sphingomonas sp. C33 whole genome sequece.</title>
        <authorList>
            <person name="Park C."/>
        </authorList>
    </citation>
    <scope>NUCLEOTIDE SEQUENCE [LARGE SCALE GENOMIC DNA]</scope>
    <source>
        <strain evidence="4 5">C33</strain>
    </source>
</reference>
<evidence type="ECO:0000256" key="1">
    <source>
        <dbReference type="ARBA" id="ARBA00023002"/>
    </source>
</evidence>
<gene>
    <name evidence="4" type="ORF">GVO57_13430</name>
</gene>
<feature type="region of interest" description="Disordered" evidence="2">
    <location>
        <begin position="159"/>
        <end position="189"/>
    </location>
</feature>
<dbReference type="GO" id="GO:0005737">
    <property type="term" value="C:cytoplasm"/>
    <property type="evidence" value="ECO:0007669"/>
    <property type="project" value="TreeGrafter"/>
</dbReference>
<dbReference type="KEGG" id="schy:GVO57_13430"/>
<protein>
    <submittedName>
        <fullName evidence="4">FAD-dependent oxidoreductase</fullName>
    </submittedName>
</protein>
<dbReference type="InterPro" id="IPR006076">
    <property type="entry name" value="FAD-dep_OxRdtase"/>
</dbReference>
<feature type="compositionally biased region" description="Pro residues" evidence="2">
    <location>
        <begin position="176"/>
        <end position="189"/>
    </location>
</feature>
<name>A0A7Z2NXK2_9SPHN</name>
<keyword evidence="5" id="KW-1185">Reference proteome</keyword>